<dbReference type="Proteomes" id="UP000027120">
    <property type="component" value="Unassembled WGS sequence"/>
</dbReference>
<protein>
    <submittedName>
        <fullName evidence="1">Uncharacterized protein</fullName>
    </submittedName>
</protein>
<dbReference type="AlphaFoldDB" id="A0A067E9C4"/>
<proteinExistence type="predicted"/>
<name>A0A067E9C4_CITSI</name>
<organism evidence="1 2">
    <name type="scientific">Citrus sinensis</name>
    <name type="common">Sweet orange</name>
    <name type="synonym">Citrus aurantium var. sinensis</name>
    <dbReference type="NCBI Taxonomy" id="2711"/>
    <lineage>
        <taxon>Eukaryota</taxon>
        <taxon>Viridiplantae</taxon>
        <taxon>Streptophyta</taxon>
        <taxon>Embryophyta</taxon>
        <taxon>Tracheophyta</taxon>
        <taxon>Spermatophyta</taxon>
        <taxon>Magnoliopsida</taxon>
        <taxon>eudicotyledons</taxon>
        <taxon>Gunneridae</taxon>
        <taxon>Pentapetalae</taxon>
        <taxon>rosids</taxon>
        <taxon>malvids</taxon>
        <taxon>Sapindales</taxon>
        <taxon>Rutaceae</taxon>
        <taxon>Aurantioideae</taxon>
        <taxon>Citrus</taxon>
    </lineage>
</organism>
<reference evidence="1 2" key="1">
    <citation type="submission" date="2014-04" db="EMBL/GenBank/DDBJ databases">
        <authorList>
            <consortium name="International Citrus Genome Consortium"/>
            <person name="Gmitter F."/>
            <person name="Chen C."/>
            <person name="Farmerie W."/>
            <person name="Harkins T."/>
            <person name="Desany B."/>
            <person name="Mohiuddin M."/>
            <person name="Kodira C."/>
            <person name="Borodovsky M."/>
            <person name="Lomsadze A."/>
            <person name="Burns P."/>
            <person name="Jenkins J."/>
            <person name="Prochnik S."/>
            <person name="Shu S."/>
            <person name="Chapman J."/>
            <person name="Pitluck S."/>
            <person name="Schmutz J."/>
            <person name="Rokhsar D."/>
        </authorList>
    </citation>
    <scope>NUCLEOTIDE SEQUENCE</scope>
</reference>
<keyword evidence="2" id="KW-1185">Reference proteome</keyword>
<evidence type="ECO:0000313" key="1">
    <source>
        <dbReference type="EMBL" id="KDO51663.1"/>
    </source>
</evidence>
<evidence type="ECO:0000313" key="2">
    <source>
        <dbReference type="Proteomes" id="UP000027120"/>
    </source>
</evidence>
<gene>
    <name evidence="1" type="ORF">CISIN_1g041296mg</name>
</gene>
<accession>A0A067E9C4</accession>
<sequence length="136" mass="15036">MNAKHMLMFHFYDFISQVLYVEQYKRQNTKRDAQSALFGAPSVRIHGFKMASNIRGLIKVLLSGNQLVLPQTSANLTHEEQLAICLLGMDCAIHDCAVADLRGEEVSDLLLLSYVVANGAVSSEQAYNAIFEASLS</sequence>
<dbReference type="EMBL" id="KK785050">
    <property type="protein sequence ID" value="KDO51663.1"/>
    <property type="molecule type" value="Genomic_DNA"/>
</dbReference>